<evidence type="ECO:0000256" key="3">
    <source>
        <dbReference type="ARBA" id="ARBA00023163"/>
    </source>
</evidence>
<evidence type="ECO:0000256" key="1">
    <source>
        <dbReference type="ARBA" id="ARBA00023015"/>
    </source>
</evidence>
<name>A0A511MYA8_DEIC1</name>
<evidence type="ECO:0000313" key="5">
    <source>
        <dbReference type="EMBL" id="GEM45553.1"/>
    </source>
</evidence>
<dbReference type="InterPro" id="IPR000551">
    <property type="entry name" value="MerR-type_HTH_dom"/>
</dbReference>
<evidence type="ECO:0000313" key="6">
    <source>
        <dbReference type="Proteomes" id="UP000321306"/>
    </source>
</evidence>
<dbReference type="RefSeq" id="WP_186815857.1">
    <property type="nucleotide sequence ID" value="NZ_BJXB01000004.1"/>
</dbReference>
<dbReference type="InterPro" id="IPR047057">
    <property type="entry name" value="MerR_fam"/>
</dbReference>
<evidence type="ECO:0000259" key="4">
    <source>
        <dbReference type="PROSITE" id="PS50937"/>
    </source>
</evidence>
<sequence>MKIGALSRQTGASVRSIRHYDRLGLLASSREENGYRTFSDADVQRVHLIRLFLSVGFQLEEIRNYGPCWRGEVSPLDDTPVELTLAFYERKLTHIDQQLHGLQQIRDRLQDQIDTLRRLK</sequence>
<dbReference type="GO" id="GO:0003700">
    <property type="term" value="F:DNA-binding transcription factor activity"/>
    <property type="evidence" value="ECO:0007669"/>
    <property type="project" value="InterPro"/>
</dbReference>
<dbReference type="EMBL" id="BJXB01000004">
    <property type="protein sequence ID" value="GEM45553.1"/>
    <property type="molecule type" value="Genomic_DNA"/>
</dbReference>
<organism evidence="5 6">
    <name type="scientific">Deinococcus cellulosilyticus (strain DSM 18568 / NBRC 106333 / KACC 11606 / 5516J-15)</name>
    <dbReference type="NCBI Taxonomy" id="1223518"/>
    <lineage>
        <taxon>Bacteria</taxon>
        <taxon>Thermotogati</taxon>
        <taxon>Deinococcota</taxon>
        <taxon>Deinococci</taxon>
        <taxon>Deinococcales</taxon>
        <taxon>Deinococcaceae</taxon>
        <taxon>Deinococcus</taxon>
    </lineage>
</organism>
<dbReference type="SUPFAM" id="SSF46955">
    <property type="entry name" value="Putative DNA-binding domain"/>
    <property type="match status" value="1"/>
</dbReference>
<dbReference type="PRINTS" id="PR00040">
    <property type="entry name" value="HTHMERR"/>
</dbReference>
<dbReference type="Proteomes" id="UP000321306">
    <property type="component" value="Unassembled WGS sequence"/>
</dbReference>
<accession>A0A511MYA8</accession>
<keyword evidence="1" id="KW-0805">Transcription regulation</keyword>
<comment type="caution">
    <text evidence="5">The sequence shown here is derived from an EMBL/GenBank/DDBJ whole genome shotgun (WGS) entry which is preliminary data.</text>
</comment>
<protein>
    <submittedName>
        <fullName evidence="5">MerR family transcriptional regulator</fullName>
    </submittedName>
</protein>
<dbReference type="PROSITE" id="PS50937">
    <property type="entry name" value="HTH_MERR_2"/>
    <property type="match status" value="1"/>
</dbReference>
<gene>
    <name evidence="5" type="ORF">DC3_11880</name>
</gene>
<feature type="domain" description="HTH merR-type" evidence="4">
    <location>
        <begin position="1"/>
        <end position="68"/>
    </location>
</feature>
<dbReference type="PANTHER" id="PTHR30204:SF94">
    <property type="entry name" value="HEAVY METAL-DEPENDENT TRANSCRIPTIONAL REGULATOR HI_0293-RELATED"/>
    <property type="match status" value="1"/>
</dbReference>
<dbReference type="AlphaFoldDB" id="A0A511MYA8"/>
<dbReference type="PANTHER" id="PTHR30204">
    <property type="entry name" value="REDOX-CYCLING DRUG-SENSING TRANSCRIPTIONAL ACTIVATOR SOXR"/>
    <property type="match status" value="1"/>
</dbReference>
<keyword evidence="3" id="KW-0804">Transcription</keyword>
<dbReference type="InterPro" id="IPR009061">
    <property type="entry name" value="DNA-bd_dom_put_sf"/>
</dbReference>
<proteinExistence type="predicted"/>
<dbReference type="GO" id="GO:0003677">
    <property type="term" value="F:DNA binding"/>
    <property type="evidence" value="ECO:0007669"/>
    <property type="project" value="UniProtKB-KW"/>
</dbReference>
<dbReference type="Pfam" id="PF13411">
    <property type="entry name" value="MerR_1"/>
    <property type="match status" value="1"/>
</dbReference>
<dbReference type="SMART" id="SM00422">
    <property type="entry name" value="HTH_MERR"/>
    <property type="match status" value="1"/>
</dbReference>
<keyword evidence="2" id="KW-0238">DNA-binding</keyword>
<reference evidence="5 6" key="1">
    <citation type="submission" date="2019-07" db="EMBL/GenBank/DDBJ databases">
        <title>Whole genome shotgun sequence of Deinococcus cellulosilyticus NBRC 106333.</title>
        <authorList>
            <person name="Hosoyama A."/>
            <person name="Uohara A."/>
            <person name="Ohji S."/>
            <person name="Ichikawa N."/>
        </authorList>
    </citation>
    <scope>NUCLEOTIDE SEQUENCE [LARGE SCALE GENOMIC DNA]</scope>
    <source>
        <strain evidence="5 6">NBRC 106333</strain>
    </source>
</reference>
<evidence type="ECO:0000256" key="2">
    <source>
        <dbReference type="ARBA" id="ARBA00023125"/>
    </source>
</evidence>
<dbReference type="Gene3D" id="1.10.1660.10">
    <property type="match status" value="1"/>
</dbReference>
<keyword evidence="6" id="KW-1185">Reference proteome</keyword>